<evidence type="ECO:0000256" key="5">
    <source>
        <dbReference type="SAM" id="Phobius"/>
    </source>
</evidence>
<evidence type="ECO:0000256" key="3">
    <source>
        <dbReference type="ARBA" id="ARBA00022989"/>
    </source>
</evidence>
<reference evidence="7 8" key="1">
    <citation type="submission" date="2023-12" db="EMBL/GenBank/DDBJ databases">
        <title>Genome sequencing and assembly of bacterial species from a model synthetic community.</title>
        <authorList>
            <person name="Hogle S.L."/>
        </authorList>
    </citation>
    <scope>NUCLEOTIDE SEQUENCE [LARGE SCALE GENOMIC DNA]</scope>
    <source>
        <strain evidence="7 8">HAMBI 2494</strain>
    </source>
</reference>
<evidence type="ECO:0000259" key="6">
    <source>
        <dbReference type="Pfam" id="PF07298"/>
    </source>
</evidence>
<name>A0ABZ0WL25_9BURK</name>
<evidence type="ECO:0000256" key="4">
    <source>
        <dbReference type="ARBA" id="ARBA00023136"/>
    </source>
</evidence>
<evidence type="ECO:0000256" key="1">
    <source>
        <dbReference type="ARBA" id="ARBA00004141"/>
    </source>
</evidence>
<keyword evidence="3 5" id="KW-1133">Transmembrane helix</keyword>
<evidence type="ECO:0000313" key="7">
    <source>
        <dbReference type="EMBL" id="WQD78045.1"/>
    </source>
</evidence>
<gene>
    <name evidence="7" type="ORF">U0042_29225</name>
</gene>
<feature type="transmembrane region" description="Helical" evidence="5">
    <location>
        <begin position="71"/>
        <end position="92"/>
    </location>
</feature>
<evidence type="ECO:0000256" key="2">
    <source>
        <dbReference type="ARBA" id="ARBA00022692"/>
    </source>
</evidence>
<dbReference type="RefSeq" id="WP_114811415.1">
    <property type="nucleotide sequence ID" value="NZ_CP139965.1"/>
</dbReference>
<protein>
    <submittedName>
        <fullName evidence="7">NnrU family protein</fullName>
    </submittedName>
</protein>
<keyword evidence="4 5" id="KW-0472">Membrane</keyword>
<comment type="subcellular location">
    <subcellularLocation>
        <location evidence="1">Membrane</location>
        <topology evidence="1">Multi-pass membrane protein</topology>
    </subcellularLocation>
</comment>
<organism evidence="7 8">
    <name type="scientific">Paraburkholderia kururiensis</name>
    <dbReference type="NCBI Taxonomy" id="984307"/>
    <lineage>
        <taxon>Bacteria</taxon>
        <taxon>Pseudomonadati</taxon>
        <taxon>Pseudomonadota</taxon>
        <taxon>Betaproteobacteria</taxon>
        <taxon>Burkholderiales</taxon>
        <taxon>Burkholderiaceae</taxon>
        <taxon>Paraburkholderia</taxon>
    </lineage>
</organism>
<proteinExistence type="predicted"/>
<dbReference type="EMBL" id="CP139965">
    <property type="protein sequence ID" value="WQD78045.1"/>
    <property type="molecule type" value="Genomic_DNA"/>
</dbReference>
<dbReference type="Proteomes" id="UP001325479">
    <property type="component" value="Chromosome"/>
</dbReference>
<dbReference type="InterPro" id="IPR009915">
    <property type="entry name" value="NnrU_dom"/>
</dbReference>
<feature type="transmembrane region" description="Helical" evidence="5">
    <location>
        <begin position="112"/>
        <end position="143"/>
    </location>
</feature>
<feature type="domain" description="NnrU" evidence="6">
    <location>
        <begin position="3"/>
        <end position="190"/>
    </location>
</feature>
<keyword evidence="2 5" id="KW-0812">Transmembrane</keyword>
<feature type="transmembrane region" description="Helical" evidence="5">
    <location>
        <begin position="40"/>
        <end position="59"/>
    </location>
</feature>
<feature type="transmembrane region" description="Helical" evidence="5">
    <location>
        <begin position="164"/>
        <end position="188"/>
    </location>
</feature>
<accession>A0ABZ0WL25</accession>
<sequence length="192" mass="21053">MSVLIIGLVIFLGAHSVRIVAEDWRRAQIARLGEKGWKSAYSVVSLIGLVLLVWGYGLARRDPTVLWTPPPWAPHLAAPLTALAFILFPAAYVPENHFKSLFKHPMVTAVMLWAIAHLAANGTLNALVLFGAFLVWSIVDLMAARRRDAIANVVYPPGRFSKDLICVVAGLVAWVVFALWLHGVLIGVRPFG</sequence>
<dbReference type="Pfam" id="PF07298">
    <property type="entry name" value="NnrU"/>
    <property type="match status" value="1"/>
</dbReference>
<evidence type="ECO:0000313" key="8">
    <source>
        <dbReference type="Proteomes" id="UP001325479"/>
    </source>
</evidence>
<keyword evidence="8" id="KW-1185">Reference proteome</keyword>